<evidence type="ECO:0000313" key="3">
    <source>
        <dbReference type="EMBL" id="GKV13453.1"/>
    </source>
</evidence>
<dbReference type="Pfam" id="PF00232">
    <property type="entry name" value="Glyco_hydro_1"/>
    <property type="match status" value="1"/>
</dbReference>
<dbReference type="AlphaFoldDB" id="A0AAV5JLU7"/>
<dbReference type="Proteomes" id="UP001054252">
    <property type="component" value="Unassembled WGS sequence"/>
</dbReference>
<sequence length="73" mass="7983">MAEKISDHSSGDVADEFYYLFKEDIARMKEIGLDSFRFSSSWPRISPCGSGLNLGSKVALAVTQGPKQLKGIT</sequence>
<accession>A0AAV5JLU7</accession>
<evidence type="ECO:0000256" key="2">
    <source>
        <dbReference type="RuleBase" id="RU003690"/>
    </source>
</evidence>
<dbReference type="PANTHER" id="PTHR10353">
    <property type="entry name" value="GLYCOSYL HYDROLASE"/>
    <property type="match status" value="1"/>
</dbReference>
<name>A0AAV5JLU7_9ROSI</name>
<gene>
    <name evidence="3" type="ORF">SLEP1_g24455</name>
</gene>
<dbReference type="GO" id="GO:0005975">
    <property type="term" value="P:carbohydrate metabolic process"/>
    <property type="evidence" value="ECO:0007669"/>
    <property type="project" value="InterPro"/>
</dbReference>
<proteinExistence type="inferred from homology"/>
<evidence type="ECO:0000256" key="1">
    <source>
        <dbReference type="ARBA" id="ARBA00010838"/>
    </source>
</evidence>
<keyword evidence="4" id="KW-1185">Reference proteome</keyword>
<evidence type="ECO:0008006" key="5">
    <source>
        <dbReference type="Google" id="ProtNLM"/>
    </source>
</evidence>
<comment type="caution">
    <text evidence="3">The sequence shown here is derived from an EMBL/GenBank/DDBJ whole genome shotgun (WGS) entry which is preliminary data.</text>
</comment>
<dbReference type="InterPro" id="IPR017853">
    <property type="entry name" value="GH"/>
</dbReference>
<organism evidence="3 4">
    <name type="scientific">Rubroshorea leprosula</name>
    <dbReference type="NCBI Taxonomy" id="152421"/>
    <lineage>
        <taxon>Eukaryota</taxon>
        <taxon>Viridiplantae</taxon>
        <taxon>Streptophyta</taxon>
        <taxon>Embryophyta</taxon>
        <taxon>Tracheophyta</taxon>
        <taxon>Spermatophyta</taxon>
        <taxon>Magnoliopsida</taxon>
        <taxon>eudicotyledons</taxon>
        <taxon>Gunneridae</taxon>
        <taxon>Pentapetalae</taxon>
        <taxon>rosids</taxon>
        <taxon>malvids</taxon>
        <taxon>Malvales</taxon>
        <taxon>Dipterocarpaceae</taxon>
        <taxon>Rubroshorea</taxon>
    </lineage>
</organism>
<reference evidence="3 4" key="1">
    <citation type="journal article" date="2021" name="Commun. Biol.">
        <title>The genome of Shorea leprosula (Dipterocarpaceae) highlights the ecological relevance of drought in aseasonal tropical rainforests.</title>
        <authorList>
            <person name="Ng K.K.S."/>
            <person name="Kobayashi M.J."/>
            <person name="Fawcett J.A."/>
            <person name="Hatakeyama M."/>
            <person name="Paape T."/>
            <person name="Ng C.H."/>
            <person name="Ang C.C."/>
            <person name="Tnah L.H."/>
            <person name="Lee C.T."/>
            <person name="Nishiyama T."/>
            <person name="Sese J."/>
            <person name="O'Brien M.J."/>
            <person name="Copetti D."/>
            <person name="Mohd Noor M.I."/>
            <person name="Ong R.C."/>
            <person name="Putra M."/>
            <person name="Sireger I.Z."/>
            <person name="Indrioko S."/>
            <person name="Kosugi Y."/>
            <person name="Izuno A."/>
            <person name="Isagi Y."/>
            <person name="Lee S.L."/>
            <person name="Shimizu K.K."/>
        </authorList>
    </citation>
    <scope>NUCLEOTIDE SEQUENCE [LARGE SCALE GENOMIC DNA]</scope>
    <source>
        <strain evidence="3">214</strain>
    </source>
</reference>
<dbReference type="PANTHER" id="PTHR10353:SF44">
    <property type="entry name" value="BETA-GLUCOSIDASE 17"/>
    <property type="match status" value="1"/>
</dbReference>
<dbReference type="GO" id="GO:0008422">
    <property type="term" value="F:beta-glucosidase activity"/>
    <property type="evidence" value="ECO:0007669"/>
    <property type="project" value="TreeGrafter"/>
</dbReference>
<evidence type="ECO:0000313" key="4">
    <source>
        <dbReference type="Proteomes" id="UP001054252"/>
    </source>
</evidence>
<dbReference type="EMBL" id="BPVZ01000038">
    <property type="protein sequence ID" value="GKV13453.1"/>
    <property type="molecule type" value="Genomic_DNA"/>
</dbReference>
<dbReference type="SUPFAM" id="SSF51445">
    <property type="entry name" value="(Trans)glycosidases"/>
    <property type="match status" value="1"/>
</dbReference>
<protein>
    <recommendedName>
        <fullName evidence="5">Beta-glucosidase</fullName>
    </recommendedName>
</protein>
<dbReference type="InterPro" id="IPR001360">
    <property type="entry name" value="Glyco_hydro_1"/>
</dbReference>
<comment type="similarity">
    <text evidence="1 2">Belongs to the glycosyl hydrolase 1 family.</text>
</comment>
<dbReference type="Gene3D" id="3.20.20.80">
    <property type="entry name" value="Glycosidases"/>
    <property type="match status" value="1"/>
</dbReference>